<dbReference type="EMBL" id="CP014334">
    <property type="protein sequence ID" value="AMW32987.1"/>
    <property type="molecule type" value="Genomic_DNA"/>
</dbReference>
<dbReference type="InterPro" id="IPR022398">
    <property type="entry name" value="Peptidase_S8_His-AS"/>
</dbReference>
<dbReference type="RefSeq" id="WP_052107197.1">
    <property type="nucleotide sequence ID" value="NZ_CP014334.2"/>
</dbReference>
<dbReference type="Gene3D" id="3.30.70.80">
    <property type="entry name" value="Peptidase S8 propeptide/proteinase inhibitor I9"/>
    <property type="match status" value="1"/>
</dbReference>
<evidence type="ECO:0000313" key="14">
    <source>
        <dbReference type="Proteomes" id="UP000093740"/>
    </source>
</evidence>
<evidence type="ECO:0000313" key="13">
    <source>
        <dbReference type="EMBL" id="AMW32987.1"/>
    </source>
</evidence>
<evidence type="ECO:0000256" key="6">
    <source>
        <dbReference type="PROSITE-ProRule" id="PRU01240"/>
    </source>
</evidence>
<dbReference type="Gene3D" id="2.60.40.10">
    <property type="entry name" value="Immunoglobulins"/>
    <property type="match status" value="1"/>
</dbReference>
<evidence type="ECO:0000256" key="4">
    <source>
        <dbReference type="ARBA" id="ARBA00022825"/>
    </source>
</evidence>
<dbReference type="Pfam" id="PF22349">
    <property type="entry name" value="Fervidolysin_SD2"/>
    <property type="match status" value="1"/>
</dbReference>
<dbReference type="KEGG" id="fia:NA23_06810"/>
<dbReference type="GO" id="GO:0006508">
    <property type="term" value="P:proteolysis"/>
    <property type="evidence" value="ECO:0007669"/>
    <property type="project" value="UniProtKB-KW"/>
</dbReference>
<dbReference type="InterPro" id="IPR036852">
    <property type="entry name" value="Peptidase_S8/S53_dom_sf"/>
</dbReference>
<dbReference type="Proteomes" id="UP000093740">
    <property type="component" value="Chromosome"/>
</dbReference>
<dbReference type="PROSITE" id="PS51257">
    <property type="entry name" value="PROKAR_LIPOPROTEIN"/>
    <property type="match status" value="1"/>
</dbReference>
<proteinExistence type="inferred from homology"/>
<dbReference type="InterPro" id="IPR015500">
    <property type="entry name" value="Peptidase_S8_subtilisin-rel"/>
</dbReference>
<dbReference type="InterPro" id="IPR037045">
    <property type="entry name" value="S8pro/Inhibitor_I9_sf"/>
</dbReference>
<feature type="domain" description="Peptidase S8/S53" evidence="9">
    <location>
        <begin position="201"/>
        <end position="472"/>
    </location>
</feature>
<evidence type="ECO:0000259" key="10">
    <source>
        <dbReference type="Pfam" id="PF22148"/>
    </source>
</evidence>
<dbReference type="SUPFAM" id="SSF52743">
    <property type="entry name" value="Subtilisin-like"/>
    <property type="match status" value="1"/>
</dbReference>
<dbReference type="InterPro" id="IPR056489">
    <property type="entry name" value="Ig_Fls_DR_A0283-like"/>
</dbReference>
<protein>
    <submittedName>
        <fullName evidence="13">S8 family serine peptidase</fullName>
    </submittedName>
</protein>
<evidence type="ECO:0000256" key="8">
    <source>
        <dbReference type="SAM" id="Phobius"/>
    </source>
</evidence>
<feature type="domain" description="Fervidolysin second beta-sandwich" evidence="11">
    <location>
        <begin position="605"/>
        <end position="698"/>
    </location>
</feature>
<keyword evidence="8" id="KW-0472">Membrane</keyword>
<evidence type="ECO:0000259" key="9">
    <source>
        <dbReference type="Pfam" id="PF00082"/>
    </source>
</evidence>
<dbReference type="PANTHER" id="PTHR43806:SF11">
    <property type="entry name" value="CEREVISIN-RELATED"/>
    <property type="match status" value="1"/>
</dbReference>
<feature type="domain" description="Fervidolysin/DR-A0283-like Ig-like" evidence="12">
    <location>
        <begin position="483"/>
        <end position="578"/>
    </location>
</feature>
<dbReference type="PANTHER" id="PTHR43806">
    <property type="entry name" value="PEPTIDASE S8"/>
    <property type="match status" value="1"/>
</dbReference>
<dbReference type="PRINTS" id="PR00723">
    <property type="entry name" value="SUBTILISIN"/>
</dbReference>
<feature type="active site" description="Charge relay system" evidence="5 6">
    <location>
        <position position="210"/>
    </location>
</feature>
<name>A0AAI8CM75_FERIS</name>
<sequence length="701" mass="76052">MLGDEKSVRYAFLNRLGFFSTSLIFSCFTVTIAVTLTIFLLLSSCALTKQGYEQLKEGQSTKPSVCIDETGNEYYPNRVLIGYSDVRKISQILNLLNGRLLLHIPEISVISVEITEDAKKAIQLLETEGIKNKYGIRYAEYVYVRKLVPFEIGPLQEVNRALVASKVSSYYSNYTGESLDVYLWGLRAIKVKDGWKAGYNGDGVIVAVLDTGVDGTHPDLEGQLVEGYRPLNDEILPAGSDSSFGGAHGTHVAGTIAAKLDGKGIVGVAPRAKIMPVVLFDNGGWYVGDDYAAKGIVWAVNHGAKVLSNSWGGSGYSQTLKEAFDYALERGVVVVAAAGNSKSTQSYQYPANYPGVIQVGAVEFNGGNYIIADFSSGSPMISVCAPGVSIISTMPQKDSYGHEAKQSFVIPENGGYYGFMTGTSMATPHVSGLVALLLQKYPTAKPWQIRKMLEQNALDIETTGYDEKAGYGLIQANAVEDDLPSSGGLDYQLTVTDAYSSWRVPSVSVSLLGISSTGRNVRYFAKTNTEGIAKFIGIDSGRYDVIVSGPDTKVNSNGLTRVAFRKAEERTVIFQAALVDNRNNAVRFSSSASLRLVNPPPAVVNSQIVFVDVTKLPTETGYEIAMNLEENFVDFSELSGRYLIKLRLPQKADTDILLSGTLTLNGVEIPVNGKITKNSTETYLSDDNGSYTWWTLFGKAE</sequence>
<dbReference type="Gene3D" id="2.60.40.1800">
    <property type="match status" value="1"/>
</dbReference>
<dbReference type="Pfam" id="PF22148">
    <property type="entry name" value="Fervidolysin_NPro-like"/>
    <property type="match status" value="1"/>
</dbReference>
<feature type="domain" description="Fervidolysin-like N-terminal prodomain" evidence="10">
    <location>
        <begin position="68"/>
        <end position="140"/>
    </location>
</feature>
<dbReference type="InterPro" id="IPR023828">
    <property type="entry name" value="Peptidase_S8_Ser-AS"/>
</dbReference>
<dbReference type="InterPro" id="IPR054399">
    <property type="entry name" value="Fervidolysin-like_N_prodom"/>
</dbReference>
<dbReference type="InterPro" id="IPR013783">
    <property type="entry name" value="Ig-like_fold"/>
</dbReference>
<dbReference type="AlphaFoldDB" id="A0AAI8CM75"/>
<keyword evidence="8" id="KW-1133">Transmembrane helix</keyword>
<accession>A0AAI8CM75</accession>
<evidence type="ECO:0000259" key="12">
    <source>
        <dbReference type="Pfam" id="PF24025"/>
    </source>
</evidence>
<feature type="transmembrane region" description="Helical" evidence="8">
    <location>
        <begin position="12"/>
        <end position="42"/>
    </location>
</feature>
<evidence type="ECO:0000256" key="2">
    <source>
        <dbReference type="ARBA" id="ARBA00022670"/>
    </source>
</evidence>
<evidence type="ECO:0000256" key="3">
    <source>
        <dbReference type="ARBA" id="ARBA00022801"/>
    </source>
</evidence>
<dbReference type="PROSITE" id="PS51892">
    <property type="entry name" value="SUBTILASE"/>
    <property type="match status" value="1"/>
</dbReference>
<gene>
    <name evidence="13" type="ORF">NA23_06810</name>
</gene>
<dbReference type="SMR" id="A0AAI8CM75"/>
<dbReference type="PROSITE" id="PS00136">
    <property type="entry name" value="SUBTILASE_ASP"/>
    <property type="match status" value="1"/>
</dbReference>
<evidence type="ECO:0000259" key="11">
    <source>
        <dbReference type="Pfam" id="PF22349"/>
    </source>
</evidence>
<keyword evidence="8" id="KW-0812">Transmembrane</keyword>
<evidence type="ECO:0000256" key="7">
    <source>
        <dbReference type="RuleBase" id="RU003355"/>
    </source>
</evidence>
<keyword evidence="2 6" id="KW-0645">Protease</keyword>
<keyword evidence="4 6" id="KW-0720">Serine protease</keyword>
<keyword evidence="3 6" id="KW-0378">Hydrolase</keyword>
<dbReference type="PROSITE" id="PS00138">
    <property type="entry name" value="SUBTILASE_SER"/>
    <property type="match status" value="1"/>
</dbReference>
<organism evidence="13 14">
    <name type="scientific">Fervidobacterium islandicum</name>
    <dbReference type="NCBI Taxonomy" id="2423"/>
    <lineage>
        <taxon>Bacteria</taxon>
        <taxon>Thermotogati</taxon>
        <taxon>Thermotogota</taxon>
        <taxon>Thermotogae</taxon>
        <taxon>Thermotogales</taxon>
        <taxon>Fervidobacteriaceae</taxon>
        <taxon>Fervidobacterium</taxon>
    </lineage>
</organism>
<dbReference type="InterPro" id="IPR023827">
    <property type="entry name" value="Peptidase_S8_Asp-AS"/>
</dbReference>
<dbReference type="InterPro" id="IPR050131">
    <property type="entry name" value="Peptidase_S8_subtilisin-like"/>
</dbReference>
<dbReference type="InterPro" id="IPR054400">
    <property type="entry name" value="Fervidolysin_SD2"/>
</dbReference>
<dbReference type="GO" id="GO:0004252">
    <property type="term" value="F:serine-type endopeptidase activity"/>
    <property type="evidence" value="ECO:0007669"/>
    <property type="project" value="UniProtKB-UniRule"/>
</dbReference>
<dbReference type="Pfam" id="PF00082">
    <property type="entry name" value="Peptidase_S8"/>
    <property type="match status" value="1"/>
</dbReference>
<dbReference type="Pfam" id="PF24025">
    <property type="entry name" value="Ig_DR_A0283-like"/>
    <property type="match status" value="1"/>
</dbReference>
<feature type="active site" description="Charge relay system" evidence="5 6">
    <location>
        <position position="424"/>
    </location>
</feature>
<dbReference type="Gene3D" id="3.40.50.200">
    <property type="entry name" value="Peptidase S8/S53 domain"/>
    <property type="match status" value="1"/>
</dbReference>
<comment type="similarity">
    <text evidence="1 6 7">Belongs to the peptidase S8 family.</text>
</comment>
<dbReference type="PROSITE" id="PS00137">
    <property type="entry name" value="SUBTILASE_HIS"/>
    <property type="match status" value="1"/>
</dbReference>
<feature type="active site" description="Charge relay system" evidence="5 6">
    <location>
        <position position="248"/>
    </location>
</feature>
<reference evidence="13 14" key="1">
    <citation type="journal article" date="2015" name="Stand. Genomic Sci.">
        <title>Genome sequence of a native-feather degrading extremely thermophilic Eubacterium, Fervidobacterium islandicum AW-1.</title>
        <authorList>
            <person name="Lee Y.J."/>
            <person name="Jeong H."/>
            <person name="Park G.S."/>
            <person name="Kwak Y."/>
            <person name="Lee S.J."/>
            <person name="Lee S.J."/>
            <person name="Park M.K."/>
            <person name="Kim J.Y."/>
            <person name="Kang H.K."/>
            <person name="Shin J.H."/>
            <person name="Lee D.W."/>
        </authorList>
    </citation>
    <scope>NUCLEOTIDE SEQUENCE [LARGE SCALE GENOMIC DNA]</scope>
    <source>
        <strain evidence="13 14">AW-1</strain>
    </source>
</reference>
<dbReference type="InterPro" id="IPR000209">
    <property type="entry name" value="Peptidase_S8/S53_dom"/>
</dbReference>
<evidence type="ECO:0000256" key="5">
    <source>
        <dbReference type="PIRSR" id="PIRSR615500-1"/>
    </source>
</evidence>
<keyword evidence="14" id="KW-1185">Reference proteome</keyword>
<evidence type="ECO:0000256" key="1">
    <source>
        <dbReference type="ARBA" id="ARBA00011073"/>
    </source>
</evidence>